<sequence length="114" mass="12244">MSEDPVEIEKWSEYVDKYVAGEDSISDELRDQLAKNPSFFLGLTNAMSLGECITVANAACHAPSKVVGQVEVGMQCCLPLADKSVACSFKAGSESRSVQTTEVVDQSSFTSGER</sequence>
<protein>
    <submittedName>
        <fullName evidence="1">Uncharacterized protein</fullName>
    </submittedName>
</protein>
<reference evidence="1" key="1">
    <citation type="submission" date="2020-05" db="EMBL/GenBank/DDBJ databases">
        <title>Large-scale comparative analyses of tick genomes elucidate their genetic diversity and vector capacities.</title>
        <authorList>
            <person name="Jia N."/>
            <person name="Wang J."/>
            <person name="Shi W."/>
            <person name="Du L."/>
            <person name="Sun Y."/>
            <person name="Zhan W."/>
            <person name="Jiang J."/>
            <person name="Wang Q."/>
            <person name="Zhang B."/>
            <person name="Ji P."/>
            <person name="Sakyi L.B."/>
            <person name="Cui X."/>
            <person name="Yuan T."/>
            <person name="Jiang B."/>
            <person name="Yang W."/>
            <person name="Lam T.T.-Y."/>
            <person name="Chang Q."/>
            <person name="Ding S."/>
            <person name="Wang X."/>
            <person name="Zhu J."/>
            <person name="Ruan X."/>
            <person name="Zhao L."/>
            <person name="Wei J."/>
            <person name="Que T."/>
            <person name="Du C."/>
            <person name="Cheng J."/>
            <person name="Dai P."/>
            <person name="Han X."/>
            <person name="Huang E."/>
            <person name="Gao Y."/>
            <person name="Liu J."/>
            <person name="Shao H."/>
            <person name="Ye R."/>
            <person name="Li L."/>
            <person name="Wei W."/>
            <person name="Wang X."/>
            <person name="Wang C."/>
            <person name="Yang T."/>
            <person name="Huo Q."/>
            <person name="Li W."/>
            <person name="Guo W."/>
            <person name="Chen H."/>
            <person name="Zhou L."/>
            <person name="Ni X."/>
            <person name="Tian J."/>
            <person name="Zhou Y."/>
            <person name="Sheng Y."/>
            <person name="Liu T."/>
            <person name="Pan Y."/>
            <person name="Xia L."/>
            <person name="Li J."/>
            <person name="Zhao F."/>
            <person name="Cao W."/>
        </authorList>
    </citation>
    <scope>NUCLEOTIDE SEQUENCE</scope>
    <source>
        <strain evidence="1">Dsil-2018</strain>
    </source>
</reference>
<gene>
    <name evidence="1" type="ORF">HPB49_000247</name>
</gene>
<organism evidence="1 2">
    <name type="scientific">Dermacentor silvarum</name>
    <name type="common">Tick</name>
    <dbReference type="NCBI Taxonomy" id="543639"/>
    <lineage>
        <taxon>Eukaryota</taxon>
        <taxon>Metazoa</taxon>
        <taxon>Ecdysozoa</taxon>
        <taxon>Arthropoda</taxon>
        <taxon>Chelicerata</taxon>
        <taxon>Arachnida</taxon>
        <taxon>Acari</taxon>
        <taxon>Parasitiformes</taxon>
        <taxon>Ixodida</taxon>
        <taxon>Ixodoidea</taxon>
        <taxon>Ixodidae</taxon>
        <taxon>Rhipicephalinae</taxon>
        <taxon>Dermacentor</taxon>
    </lineage>
</organism>
<dbReference type="Proteomes" id="UP000821865">
    <property type="component" value="Chromosome 5"/>
</dbReference>
<comment type="caution">
    <text evidence="1">The sequence shown here is derived from an EMBL/GenBank/DDBJ whole genome shotgun (WGS) entry which is preliminary data.</text>
</comment>
<evidence type="ECO:0000313" key="2">
    <source>
        <dbReference type="Proteomes" id="UP000821865"/>
    </source>
</evidence>
<dbReference type="EMBL" id="CM023474">
    <property type="protein sequence ID" value="KAH7948661.1"/>
    <property type="molecule type" value="Genomic_DNA"/>
</dbReference>
<proteinExistence type="predicted"/>
<evidence type="ECO:0000313" key="1">
    <source>
        <dbReference type="EMBL" id="KAH7948661.1"/>
    </source>
</evidence>
<keyword evidence="2" id="KW-1185">Reference proteome</keyword>
<name>A0ACB8CNN0_DERSI</name>
<accession>A0ACB8CNN0</accession>